<organism evidence="7 8">
    <name type="scientific">Elaeophora elaphi</name>
    <dbReference type="NCBI Taxonomy" id="1147741"/>
    <lineage>
        <taxon>Eukaryota</taxon>
        <taxon>Metazoa</taxon>
        <taxon>Ecdysozoa</taxon>
        <taxon>Nematoda</taxon>
        <taxon>Chromadorea</taxon>
        <taxon>Rhabditida</taxon>
        <taxon>Spirurina</taxon>
        <taxon>Spiruromorpha</taxon>
        <taxon>Filarioidea</taxon>
        <taxon>Onchocercidae</taxon>
        <taxon>Elaeophora</taxon>
    </lineage>
</organism>
<dbReference type="GO" id="GO:0070182">
    <property type="term" value="F:DNA polymerase binding"/>
    <property type="evidence" value="ECO:0007669"/>
    <property type="project" value="TreeGrafter"/>
</dbReference>
<evidence type="ECO:0000256" key="4">
    <source>
        <dbReference type="ARBA" id="ARBA00023242"/>
    </source>
</evidence>
<keyword evidence="4" id="KW-0539">Nucleus</keyword>
<dbReference type="Proteomes" id="UP000050640">
    <property type="component" value="Unplaced"/>
</dbReference>
<dbReference type="Pfam" id="PF14631">
    <property type="entry name" value="FancD2"/>
    <property type="match status" value="1"/>
</dbReference>
<dbReference type="InterPro" id="IPR029448">
    <property type="entry name" value="FANCD2"/>
</dbReference>
<feature type="region of interest" description="Disordered" evidence="6">
    <location>
        <begin position="1"/>
        <end position="36"/>
    </location>
</feature>
<dbReference type="GO" id="GO:0031573">
    <property type="term" value="P:mitotic intra-S DNA damage checkpoint signaling"/>
    <property type="evidence" value="ECO:0007669"/>
    <property type="project" value="TreeGrafter"/>
</dbReference>
<reference evidence="8" key="1">
    <citation type="submission" date="2017-02" db="UniProtKB">
        <authorList>
            <consortium name="WormBaseParasite"/>
        </authorList>
    </citation>
    <scope>IDENTIFICATION</scope>
</reference>
<dbReference type="WBParaSite" id="EEL_0000955201-mRNA-1">
    <property type="protein sequence ID" value="EEL_0000955201-mRNA-1"/>
    <property type="gene ID" value="EEL_0000955201"/>
</dbReference>
<dbReference type="GO" id="GO:0036297">
    <property type="term" value="P:interstrand cross-link repair"/>
    <property type="evidence" value="ECO:0007669"/>
    <property type="project" value="TreeGrafter"/>
</dbReference>
<dbReference type="PANTHER" id="PTHR32086">
    <property type="entry name" value="FANCONI ANEMIA GROUP D2 PROTEIN"/>
    <property type="match status" value="1"/>
</dbReference>
<feature type="compositionally biased region" description="Polar residues" evidence="6">
    <location>
        <begin position="18"/>
        <end position="28"/>
    </location>
</feature>
<evidence type="ECO:0000256" key="3">
    <source>
        <dbReference type="ARBA" id="ARBA00022843"/>
    </source>
</evidence>
<dbReference type="AlphaFoldDB" id="A0A0R3S445"/>
<comment type="subcellular location">
    <subcellularLocation>
        <location evidence="1">Nucleus</location>
    </subcellularLocation>
</comment>
<protein>
    <submittedName>
        <fullName evidence="8">BTB domain-containing protein</fullName>
    </submittedName>
</protein>
<dbReference type="STRING" id="1147741.A0A0R3S445"/>
<feature type="compositionally biased region" description="Basic residues" evidence="6">
    <location>
        <begin position="1"/>
        <end position="11"/>
    </location>
</feature>
<dbReference type="GO" id="GO:0007129">
    <property type="term" value="P:homologous chromosome pairing at meiosis"/>
    <property type="evidence" value="ECO:0007669"/>
    <property type="project" value="TreeGrafter"/>
</dbReference>
<comment type="similarity">
    <text evidence="5">Belongs to the Fanconi anemia protein FANCD2 family.</text>
</comment>
<proteinExistence type="inferred from homology"/>
<sequence length="414" mass="47296">MFRRRKGRGVSRGKETSTESPMDSSESVPATPPSADVEGYATSNISFVASGRLLYRMDTSLNNFIISLITFLSSSGCTSAPSQVSSTKDNSLEDDFSIVDEREFRRALDRCYTQSQNRNVCRLNFNKMPARNVFEKLLEEMGVEMCTNNDDEASIYLANSFYDLVKKLDAYCKDDNKRTTFFDLFEKEIVEELKLKMYLSPSASEAGYVDTFVRALLMSNSSQAITFSLILKIIESYAKSVANDYIKSDSLALACIAQFRYLDTVYDCEPIFNSVFDCDLENWRCAPRDALIQVLPEILPSHIVQQDTANNLQQLFLKKVRDNLLSFRVTILQTLLLLRTDEQTTNRIRGIMLQNLMNLNMEVLPELVTYCLGSIHKNEKFAFRNFLCSLRAHLQLENLKSSETGARYYTYNHL</sequence>
<dbReference type="GO" id="GO:0000793">
    <property type="term" value="C:condensed chromosome"/>
    <property type="evidence" value="ECO:0007669"/>
    <property type="project" value="TreeGrafter"/>
</dbReference>
<dbReference type="GO" id="GO:1990918">
    <property type="term" value="P:double-strand break repair involved in meiotic recombination"/>
    <property type="evidence" value="ECO:0007669"/>
    <property type="project" value="TreeGrafter"/>
</dbReference>
<accession>A0A0R3S445</accession>
<dbReference type="PANTHER" id="PTHR32086:SF0">
    <property type="entry name" value="FANCONI ANEMIA GROUP D2 PROTEIN"/>
    <property type="match status" value="1"/>
</dbReference>
<evidence type="ECO:0000256" key="1">
    <source>
        <dbReference type="ARBA" id="ARBA00004123"/>
    </source>
</evidence>
<evidence type="ECO:0000256" key="5">
    <source>
        <dbReference type="ARBA" id="ARBA00093456"/>
    </source>
</evidence>
<keyword evidence="2" id="KW-1017">Isopeptide bond</keyword>
<dbReference type="GO" id="GO:0005634">
    <property type="term" value="C:nucleus"/>
    <property type="evidence" value="ECO:0007669"/>
    <property type="project" value="UniProtKB-SubCell"/>
</dbReference>
<evidence type="ECO:0000256" key="2">
    <source>
        <dbReference type="ARBA" id="ARBA00022499"/>
    </source>
</evidence>
<evidence type="ECO:0000256" key="6">
    <source>
        <dbReference type="SAM" id="MobiDB-lite"/>
    </source>
</evidence>
<keyword evidence="3" id="KW-0832">Ubl conjugation</keyword>
<name>A0A0R3S445_9BILA</name>
<evidence type="ECO:0000313" key="8">
    <source>
        <dbReference type="WBParaSite" id="EEL_0000955201-mRNA-1"/>
    </source>
</evidence>
<keyword evidence="7" id="KW-1185">Reference proteome</keyword>
<evidence type="ECO:0000313" key="7">
    <source>
        <dbReference type="Proteomes" id="UP000050640"/>
    </source>
</evidence>